<gene>
    <name evidence="7" type="ORF">Cgig2_004026</name>
</gene>
<dbReference type="Pfam" id="PF00560">
    <property type="entry name" value="LRR_1"/>
    <property type="match status" value="4"/>
</dbReference>
<dbReference type="Gene3D" id="1.10.510.10">
    <property type="entry name" value="Transferase(Phosphotransferase) domain 1"/>
    <property type="match status" value="1"/>
</dbReference>
<evidence type="ECO:0000313" key="7">
    <source>
        <dbReference type="EMBL" id="KAJ8448971.1"/>
    </source>
</evidence>
<comment type="subcellular location">
    <subcellularLocation>
        <location evidence="1">Membrane</location>
        <topology evidence="1">Single-pass type I membrane protein</topology>
    </subcellularLocation>
</comment>
<name>A0A9Q1KUA8_9CARY</name>
<reference evidence="7" key="1">
    <citation type="submission" date="2022-04" db="EMBL/GenBank/DDBJ databases">
        <title>Carnegiea gigantea Genome sequencing and assembly v2.</title>
        <authorList>
            <person name="Copetti D."/>
            <person name="Sanderson M.J."/>
            <person name="Burquez A."/>
            <person name="Wojciechowski M.F."/>
        </authorList>
    </citation>
    <scope>NUCLEOTIDE SEQUENCE</scope>
    <source>
        <strain evidence="7">SGP5-SGP5p</strain>
        <tissue evidence="7">Aerial part</tissue>
    </source>
</reference>
<organism evidence="7 8">
    <name type="scientific">Carnegiea gigantea</name>
    <dbReference type="NCBI Taxonomy" id="171969"/>
    <lineage>
        <taxon>Eukaryota</taxon>
        <taxon>Viridiplantae</taxon>
        <taxon>Streptophyta</taxon>
        <taxon>Embryophyta</taxon>
        <taxon>Tracheophyta</taxon>
        <taxon>Spermatophyta</taxon>
        <taxon>Magnoliopsida</taxon>
        <taxon>eudicotyledons</taxon>
        <taxon>Gunneridae</taxon>
        <taxon>Pentapetalae</taxon>
        <taxon>Caryophyllales</taxon>
        <taxon>Cactineae</taxon>
        <taxon>Cactaceae</taxon>
        <taxon>Cactoideae</taxon>
        <taxon>Echinocereeae</taxon>
        <taxon>Carnegiea</taxon>
    </lineage>
</organism>
<keyword evidence="2" id="KW-0812">Transmembrane</keyword>
<evidence type="ECO:0000256" key="5">
    <source>
        <dbReference type="ARBA" id="ARBA00023136"/>
    </source>
</evidence>
<evidence type="ECO:0000256" key="1">
    <source>
        <dbReference type="ARBA" id="ARBA00004479"/>
    </source>
</evidence>
<dbReference type="Gene3D" id="3.30.200.20">
    <property type="entry name" value="Phosphorylase Kinase, domain 1"/>
    <property type="match status" value="1"/>
</dbReference>
<keyword evidence="4" id="KW-1133">Transmembrane helix</keyword>
<accession>A0A9Q1KUA8</accession>
<evidence type="ECO:0000256" key="3">
    <source>
        <dbReference type="ARBA" id="ARBA00022729"/>
    </source>
</evidence>
<dbReference type="InterPro" id="IPR032675">
    <property type="entry name" value="LRR_dom_sf"/>
</dbReference>
<dbReference type="PANTHER" id="PTHR48061:SF12">
    <property type="entry name" value="DISEASE RESISTANCE LIKE PROTEIN"/>
    <property type="match status" value="1"/>
</dbReference>
<keyword evidence="5" id="KW-0472">Membrane</keyword>
<proteinExistence type="predicted"/>
<dbReference type="Proteomes" id="UP001153076">
    <property type="component" value="Unassembled WGS sequence"/>
</dbReference>
<evidence type="ECO:0000256" key="2">
    <source>
        <dbReference type="ARBA" id="ARBA00022692"/>
    </source>
</evidence>
<dbReference type="InterPro" id="IPR001611">
    <property type="entry name" value="Leu-rich_rpt"/>
</dbReference>
<dbReference type="InterPro" id="IPR046956">
    <property type="entry name" value="RLP23-like"/>
</dbReference>
<dbReference type="GO" id="GO:0016020">
    <property type="term" value="C:membrane"/>
    <property type="evidence" value="ECO:0007669"/>
    <property type="project" value="UniProtKB-SubCell"/>
</dbReference>
<evidence type="ECO:0000256" key="6">
    <source>
        <dbReference type="ARBA" id="ARBA00023180"/>
    </source>
</evidence>
<evidence type="ECO:0008006" key="9">
    <source>
        <dbReference type="Google" id="ProtNLM"/>
    </source>
</evidence>
<dbReference type="EMBL" id="JAKOGI010000025">
    <property type="protein sequence ID" value="KAJ8448971.1"/>
    <property type="molecule type" value="Genomic_DNA"/>
</dbReference>
<dbReference type="PANTHER" id="PTHR48061">
    <property type="entry name" value="LEUCINE-RICH REPEAT RECEPTOR PROTEIN KINASE EMS1-LIKE-RELATED"/>
    <property type="match status" value="1"/>
</dbReference>
<dbReference type="Gene3D" id="3.80.10.10">
    <property type="entry name" value="Ribonuclease Inhibitor"/>
    <property type="match status" value="1"/>
</dbReference>
<comment type="caution">
    <text evidence="7">The sequence shown here is derived from an EMBL/GenBank/DDBJ whole genome shotgun (WGS) entry which is preliminary data.</text>
</comment>
<keyword evidence="6" id="KW-0325">Glycoprotein</keyword>
<keyword evidence="3" id="KW-0732">Signal</keyword>
<dbReference type="InterPro" id="IPR011009">
    <property type="entry name" value="Kinase-like_dom_sf"/>
</dbReference>
<dbReference type="AlphaFoldDB" id="A0A9Q1KUA8"/>
<protein>
    <recommendedName>
        <fullName evidence="9">Protein kinase domain-containing protein</fullName>
    </recommendedName>
</protein>
<dbReference type="OrthoDB" id="676979at2759"/>
<dbReference type="SUPFAM" id="SSF52058">
    <property type="entry name" value="L domain-like"/>
    <property type="match status" value="1"/>
</dbReference>
<keyword evidence="8" id="KW-1185">Reference proteome</keyword>
<sequence length="530" mass="59085">MGNNSVHGSIPQWFVNNNWIQGSLPIARSSTVGYQVSNNQLNGGIPHQMCQANFMNYFDVSHNSLTGQIPKCISDLSRSLVVLNLEGNKFHGTIPLTYPKSCKLKMINLSGNQFEGSMPRSLANCLDLEVLDIGRNHVNDTFPSWRSPKVAYSCPMTQPFSWQNRPDQMPDLVFILSTSSTYPIISILDDMKPVNENNSNKSGSAFQLFVHMEMTITTKLLQYDYSINIANKGSDMQYTKILTVFRVIDFSGNNLTGTIPSFIGKLRGLRALNLSNNDLQGEIPPSLGHMTDLESLDLGPIPQGRQFGAFDNSSFLGNSRLCGPPLSKRCGNAFDTSPPNAVAESNTDGGDSMLTGWISRCLGCVSGFAVGCAFGKYLIDQNHEWLVETIGIRKVRGARTRGRRATRPRRRISGLKMEHYEILEQIGKGAFGSALLVRHKIEKKKEVHLHPFILRSQLKFLAVKLCKWPVQPLMALDYLHMNHIVHRDVKVVRTPSYMCPELLADIPYGSKSDIWSLLIRSVESALHAQI</sequence>
<evidence type="ECO:0000256" key="4">
    <source>
        <dbReference type="ARBA" id="ARBA00022989"/>
    </source>
</evidence>
<evidence type="ECO:0000313" key="8">
    <source>
        <dbReference type="Proteomes" id="UP001153076"/>
    </source>
</evidence>
<dbReference type="SUPFAM" id="SSF56112">
    <property type="entry name" value="Protein kinase-like (PK-like)"/>
    <property type="match status" value="1"/>
</dbReference>